<proteinExistence type="predicted"/>
<reference evidence="1" key="1">
    <citation type="submission" date="2018-02" db="EMBL/GenBank/DDBJ databases">
        <title>Rhizophora mucronata_Transcriptome.</title>
        <authorList>
            <person name="Meera S.P."/>
            <person name="Sreeshan A."/>
            <person name="Augustine A."/>
        </authorList>
    </citation>
    <scope>NUCLEOTIDE SEQUENCE</scope>
    <source>
        <tissue evidence="1">Leaf</tissue>
    </source>
</reference>
<organism evidence="1">
    <name type="scientific">Rhizophora mucronata</name>
    <name type="common">Asiatic mangrove</name>
    <dbReference type="NCBI Taxonomy" id="61149"/>
    <lineage>
        <taxon>Eukaryota</taxon>
        <taxon>Viridiplantae</taxon>
        <taxon>Streptophyta</taxon>
        <taxon>Embryophyta</taxon>
        <taxon>Tracheophyta</taxon>
        <taxon>Spermatophyta</taxon>
        <taxon>Magnoliopsida</taxon>
        <taxon>eudicotyledons</taxon>
        <taxon>Gunneridae</taxon>
        <taxon>Pentapetalae</taxon>
        <taxon>rosids</taxon>
        <taxon>fabids</taxon>
        <taxon>Malpighiales</taxon>
        <taxon>Rhizophoraceae</taxon>
        <taxon>Rhizophora</taxon>
    </lineage>
</organism>
<evidence type="ECO:0000313" key="1">
    <source>
        <dbReference type="EMBL" id="MBX07226.1"/>
    </source>
</evidence>
<dbReference type="AlphaFoldDB" id="A0A2P2KNC4"/>
<dbReference type="EMBL" id="GGEC01026742">
    <property type="protein sequence ID" value="MBX07226.1"/>
    <property type="molecule type" value="Transcribed_RNA"/>
</dbReference>
<protein>
    <submittedName>
        <fullName evidence="1">Cleavage and polyadenylation specificity factor subunit 3-II</fullName>
    </submittedName>
</protein>
<name>A0A2P2KNC4_RHIMU</name>
<accession>A0A2P2KNC4</accession>
<sequence length="43" mass="5270">MKELQKGCWLWKKAKRQELYIKMSCYSCWERKGTRFSLLIVSL</sequence>